<dbReference type="NCBIfam" id="TIGR01863">
    <property type="entry name" value="cas_Csd1"/>
    <property type="match status" value="1"/>
</dbReference>
<dbReference type="CDD" id="cd09757">
    <property type="entry name" value="Cas8c_I-C"/>
    <property type="match status" value="1"/>
</dbReference>
<dbReference type="AlphaFoldDB" id="A0A512L791"/>
<evidence type="ECO:0000313" key="1">
    <source>
        <dbReference type="EMBL" id="GEP30317.1"/>
    </source>
</evidence>
<accession>A0A512L791</accession>
<dbReference type="Pfam" id="PF09709">
    <property type="entry name" value="Cas_Csd1"/>
    <property type="match status" value="1"/>
</dbReference>
<reference evidence="1 2" key="1">
    <citation type="submission" date="2019-07" db="EMBL/GenBank/DDBJ databases">
        <title>Whole genome shotgun sequence of Thiobacillus plumbophilus NBRC 107929.</title>
        <authorList>
            <person name="Hosoyama A."/>
            <person name="Uohara A."/>
            <person name="Ohji S."/>
            <person name="Ichikawa N."/>
        </authorList>
    </citation>
    <scope>NUCLEOTIDE SEQUENCE [LARGE SCALE GENOMIC DNA]</scope>
    <source>
        <strain evidence="1 2">NBRC 107929</strain>
    </source>
</reference>
<comment type="caution">
    <text evidence="1">The sequence shown here is derived from an EMBL/GenBank/DDBJ whole genome shotgun (WGS) entry which is preliminary data.</text>
</comment>
<sequence length="594" mass="65765">MILQSLHEYYGRKRDSLPGDGIERKELPFLFVLKPDGAFLHIEDTRQGEGKRKRGNAFLVPQGVKKSVNVAANLLWGNVEYVIGQPDSKKLEEQRKKGKEKHYRERLGDMCSAFRTEIEQLPSEVKSTPEVAAVLAFLSSGNFTHVLADPLWPQVSATGANVSFKLTGAESPVCSASGILASVGQSTEDKGETRICLITGNSDVVERLHPPIKGVWGAQTSGANIVSFNLSAFNSFAREQGSNAPVGKRAAFAYTTALNHLLVSKQRIQIGDASTVFWAAEDNKMESLLSQFFDEPPQDNPDQGTNAVKELLEATLAGTPAIYDDGTRFYVLGLAPNAARIAVRFWHVATVGDLAGHIRQHFEDLEIVRPQYVERPFLSLKALLLAVSPLGDLDKLPPKLAGDFMKAILDGTSYPQTLLQAALRRIHAEQAKKDEKTGKHRDHVPYARAALIKAWLNRQTRNANPDQERKITMSLDESNINSGYRLGRLFAVLEKVQAEANPGLNTTIRDSYFGSASSTPSAVFPTLMRRNQHHMTKLRKEKPGLYVTRDKLIQTICNDGIDGQLGFRPILSLADQGRFVIGYYQQRQDLFTKS</sequence>
<dbReference type="Proteomes" id="UP000321337">
    <property type="component" value="Unassembled WGS sequence"/>
</dbReference>
<proteinExistence type="predicted"/>
<organism evidence="1 2">
    <name type="scientific">Sulfuriferula plumbiphila</name>
    <dbReference type="NCBI Taxonomy" id="171865"/>
    <lineage>
        <taxon>Bacteria</taxon>
        <taxon>Pseudomonadati</taxon>
        <taxon>Pseudomonadota</taxon>
        <taxon>Betaproteobacteria</taxon>
        <taxon>Nitrosomonadales</taxon>
        <taxon>Sulfuricellaceae</taxon>
        <taxon>Sulfuriferula</taxon>
    </lineage>
</organism>
<dbReference type="RefSeq" id="WP_147072270.1">
    <property type="nucleotide sequence ID" value="NZ_AP021884.1"/>
</dbReference>
<dbReference type="EMBL" id="BKAD01000013">
    <property type="protein sequence ID" value="GEP30317.1"/>
    <property type="molecule type" value="Genomic_DNA"/>
</dbReference>
<dbReference type="InterPro" id="IPR010144">
    <property type="entry name" value="CRISPR-assoc_prot_Csd1-typ"/>
</dbReference>
<name>A0A512L791_9PROT</name>
<keyword evidence="2" id="KW-1185">Reference proteome</keyword>
<gene>
    <name evidence="1" type="ORF">TPL01_14550</name>
</gene>
<protein>
    <submittedName>
        <fullName evidence="1">Type I-C CRISPR-associated protein Cas8c/Csd1</fullName>
    </submittedName>
</protein>
<dbReference type="OrthoDB" id="9778918at2"/>
<evidence type="ECO:0000313" key="2">
    <source>
        <dbReference type="Proteomes" id="UP000321337"/>
    </source>
</evidence>